<gene>
    <name evidence="1" type="ORF">TSPGSL018_23135</name>
</gene>
<sequence>ARCRVREVEGRYSYSSPFTRNATRRSIEQKFMLLPSVLFLCPPSSLRSHVSLDREMESYLSTTANSTVP</sequence>
<evidence type="ECO:0000313" key="1">
    <source>
        <dbReference type="EMBL" id="JAC75419.1"/>
    </source>
</evidence>
<accession>A0A061RXC5</accession>
<proteinExistence type="predicted"/>
<feature type="non-terminal residue" evidence="1">
    <location>
        <position position="69"/>
    </location>
</feature>
<dbReference type="AlphaFoldDB" id="A0A061RXC5"/>
<organism evidence="1">
    <name type="scientific">Tetraselmis sp. GSL018</name>
    <dbReference type="NCBI Taxonomy" id="582737"/>
    <lineage>
        <taxon>Eukaryota</taxon>
        <taxon>Viridiplantae</taxon>
        <taxon>Chlorophyta</taxon>
        <taxon>core chlorophytes</taxon>
        <taxon>Chlorodendrophyceae</taxon>
        <taxon>Chlorodendrales</taxon>
        <taxon>Chlorodendraceae</taxon>
        <taxon>Tetraselmis</taxon>
    </lineage>
</organism>
<feature type="non-terminal residue" evidence="1">
    <location>
        <position position="1"/>
    </location>
</feature>
<protein>
    <submittedName>
        <fullName evidence="1">Uncharacterized protein</fullName>
    </submittedName>
</protein>
<dbReference type="EMBL" id="GBEZ01010235">
    <property type="protein sequence ID" value="JAC75419.1"/>
    <property type="molecule type" value="Transcribed_RNA"/>
</dbReference>
<reference evidence="1" key="1">
    <citation type="submission" date="2014-05" db="EMBL/GenBank/DDBJ databases">
        <title>The transcriptome of the halophilic microalga Tetraselmis sp. GSL018 isolated from the Great Salt Lake, Utah.</title>
        <authorList>
            <person name="Jinkerson R.E."/>
            <person name="D'Adamo S."/>
            <person name="Posewitz M.C."/>
        </authorList>
    </citation>
    <scope>NUCLEOTIDE SEQUENCE</scope>
    <source>
        <strain evidence="1">GSL018</strain>
    </source>
</reference>
<name>A0A061RXC5_9CHLO</name>